<protein>
    <submittedName>
        <fullName evidence="2">Guanylate kinase family protein</fullName>
    </submittedName>
</protein>
<dbReference type="Gene3D" id="1.20.890.10">
    <property type="entry name" value="cAMP-dependent protein kinase regulatory subunit, dimerization-anchoring domain"/>
    <property type="match status" value="1"/>
</dbReference>
<dbReference type="InterPro" id="IPR003117">
    <property type="entry name" value="cAMP_dep_PK_reg_su_I/II_a/b"/>
</dbReference>
<proteinExistence type="predicted"/>
<organism evidence="2 3">
    <name type="scientific">Cyclospora cayetanensis</name>
    <dbReference type="NCBI Taxonomy" id="88456"/>
    <lineage>
        <taxon>Eukaryota</taxon>
        <taxon>Sar</taxon>
        <taxon>Alveolata</taxon>
        <taxon>Apicomplexa</taxon>
        <taxon>Conoidasida</taxon>
        <taxon>Coccidia</taxon>
        <taxon>Eucoccidiorida</taxon>
        <taxon>Eimeriorina</taxon>
        <taxon>Eimeriidae</taxon>
        <taxon>Cyclospora</taxon>
    </lineage>
</organism>
<evidence type="ECO:0000259" key="1">
    <source>
        <dbReference type="SMART" id="SM00394"/>
    </source>
</evidence>
<dbReference type="VEuPathDB" id="ToxoDB:cyc_03994"/>
<dbReference type="SMART" id="SM00394">
    <property type="entry name" value="RIIa"/>
    <property type="match status" value="1"/>
</dbReference>
<sequence length="102" mass="11465">MAENKEEGEAATHGRGEAWVESLFSDDLEKAQRLRNRAAQIQASNTERLCRTRGLRDLLTDFTSAVLLSKPEDVFEFAREYFSAFVETDSPDQPLVNTKPSG</sequence>
<keyword evidence="3" id="KW-1185">Reference proteome</keyword>
<dbReference type="InterPro" id="IPR047501">
    <property type="entry name" value="DD_CATIP"/>
</dbReference>
<reference evidence="2 3" key="1">
    <citation type="journal article" date="2016" name="BMC Genomics">
        <title>Comparative genomics reveals Cyclospora cayetanensis possesses coccidia-like metabolism and invasion components but unique surface antigens.</title>
        <authorList>
            <person name="Liu S."/>
            <person name="Wang L."/>
            <person name="Zheng H."/>
            <person name="Xu Z."/>
            <person name="Roellig D.M."/>
            <person name="Li N."/>
            <person name="Frace M.A."/>
            <person name="Tang K."/>
            <person name="Arrowood M.J."/>
            <person name="Moss D.M."/>
            <person name="Zhang L."/>
            <person name="Feng Y."/>
            <person name="Xiao L."/>
        </authorList>
    </citation>
    <scope>NUCLEOTIDE SEQUENCE [LARGE SCALE GENOMIC DNA]</scope>
    <source>
        <strain evidence="2 3">CHN_HEN01</strain>
    </source>
</reference>
<dbReference type="Proteomes" id="UP000095192">
    <property type="component" value="Unassembled WGS sequence"/>
</dbReference>
<name>A0A1D3CRE8_9EIME</name>
<dbReference type="Pfam" id="PF02197">
    <property type="entry name" value="RIIa"/>
    <property type="match status" value="1"/>
</dbReference>
<evidence type="ECO:0000313" key="2">
    <source>
        <dbReference type="EMBL" id="OEH73752.1"/>
    </source>
</evidence>
<feature type="domain" description="RIIa" evidence="1">
    <location>
        <begin position="53"/>
        <end position="90"/>
    </location>
</feature>
<accession>A0A1D3CRE8</accession>
<dbReference type="CDD" id="cd22973">
    <property type="entry name" value="DD_CATIP"/>
    <property type="match status" value="1"/>
</dbReference>
<dbReference type="AlphaFoldDB" id="A0A1D3CRE8"/>
<dbReference type="GO" id="GO:0016301">
    <property type="term" value="F:kinase activity"/>
    <property type="evidence" value="ECO:0007669"/>
    <property type="project" value="UniProtKB-KW"/>
</dbReference>
<comment type="caution">
    <text evidence="2">The sequence shown here is derived from an EMBL/GenBank/DDBJ whole genome shotgun (WGS) entry which is preliminary data.</text>
</comment>
<dbReference type="EMBL" id="JROU02002249">
    <property type="protein sequence ID" value="OEH73752.1"/>
    <property type="molecule type" value="Genomic_DNA"/>
</dbReference>
<gene>
    <name evidence="2" type="ORF">cyc_03994</name>
</gene>
<dbReference type="SUPFAM" id="SSF47391">
    <property type="entry name" value="Dimerization-anchoring domain of cAMP-dependent PK regulatory subunit"/>
    <property type="match status" value="1"/>
</dbReference>
<keyword evidence="2" id="KW-0808">Transferase</keyword>
<keyword evidence="2" id="KW-0418">Kinase</keyword>
<dbReference type="InParanoid" id="A0A1D3CRE8"/>
<evidence type="ECO:0000313" key="3">
    <source>
        <dbReference type="Proteomes" id="UP000095192"/>
    </source>
</evidence>